<dbReference type="Gene3D" id="1.10.4040.10">
    <property type="entry name" value="Penicillinase repressor domain"/>
    <property type="match status" value="1"/>
</dbReference>
<keyword evidence="2" id="KW-0805">Transcription regulation</keyword>
<sequence>MKIVYKLTNAEAKLAELLWNIAPIASMELIKIAQQEFGWKKSTTFSVLKILIEKGIAQNEKSTVTMLCTREQFISGQSRSYVEDTFGGSLPKFITSFIGGKKLTSKQAEELRRLIDEHEGGSNG</sequence>
<evidence type="ECO:0000256" key="2">
    <source>
        <dbReference type="ARBA" id="ARBA00023015"/>
    </source>
</evidence>
<reference evidence="5 6" key="1">
    <citation type="submission" date="2016-10" db="EMBL/GenBank/DDBJ databases">
        <authorList>
            <person name="de Groot N.N."/>
        </authorList>
    </citation>
    <scope>NUCLEOTIDE SEQUENCE [LARGE SCALE GENOMIC DNA]</scope>
    <source>
        <strain evidence="5 6">DSM 1283</strain>
    </source>
</reference>
<dbReference type="GO" id="GO:0003677">
    <property type="term" value="F:DNA binding"/>
    <property type="evidence" value="ECO:0007669"/>
    <property type="project" value="UniProtKB-KW"/>
</dbReference>
<organism evidence="5 6">
    <name type="scientific">Anaerocolumna aminovalerica</name>
    <dbReference type="NCBI Taxonomy" id="1527"/>
    <lineage>
        <taxon>Bacteria</taxon>
        <taxon>Bacillati</taxon>
        <taxon>Bacillota</taxon>
        <taxon>Clostridia</taxon>
        <taxon>Lachnospirales</taxon>
        <taxon>Lachnospiraceae</taxon>
        <taxon>Anaerocolumna</taxon>
    </lineage>
</organism>
<dbReference type="InterPro" id="IPR005650">
    <property type="entry name" value="BlaI_family"/>
</dbReference>
<dbReference type="SUPFAM" id="SSF46785">
    <property type="entry name" value="Winged helix' DNA-binding domain"/>
    <property type="match status" value="1"/>
</dbReference>
<evidence type="ECO:0000256" key="3">
    <source>
        <dbReference type="ARBA" id="ARBA00023125"/>
    </source>
</evidence>
<dbReference type="STRING" id="1527.SAMN04489757_104191"/>
<protein>
    <submittedName>
        <fullName evidence="5">Predicted transcriptional regulator</fullName>
    </submittedName>
</protein>
<evidence type="ECO:0000313" key="6">
    <source>
        <dbReference type="Proteomes" id="UP000198806"/>
    </source>
</evidence>
<dbReference type="RefSeq" id="WP_091684589.1">
    <property type="nucleotide sequence ID" value="NZ_BAABFM010000079.1"/>
</dbReference>
<evidence type="ECO:0000313" key="5">
    <source>
        <dbReference type="EMBL" id="SFN93152.1"/>
    </source>
</evidence>
<dbReference type="Proteomes" id="UP000198806">
    <property type="component" value="Unassembled WGS sequence"/>
</dbReference>
<dbReference type="Pfam" id="PF03965">
    <property type="entry name" value="Penicillinase_R"/>
    <property type="match status" value="1"/>
</dbReference>
<evidence type="ECO:0000256" key="4">
    <source>
        <dbReference type="ARBA" id="ARBA00023163"/>
    </source>
</evidence>
<dbReference type="AlphaFoldDB" id="A0A1I5D1Q3"/>
<proteinExistence type="inferred from homology"/>
<evidence type="ECO:0000256" key="1">
    <source>
        <dbReference type="ARBA" id="ARBA00011046"/>
    </source>
</evidence>
<dbReference type="InterPro" id="IPR036388">
    <property type="entry name" value="WH-like_DNA-bd_sf"/>
</dbReference>
<dbReference type="InterPro" id="IPR036390">
    <property type="entry name" value="WH_DNA-bd_sf"/>
</dbReference>
<dbReference type="EMBL" id="FOWD01000004">
    <property type="protein sequence ID" value="SFN93152.1"/>
    <property type="molecule type" value="Genomic_DNA"/>
</dbReference>
<gene>
    <name evidence="5" type="ORF">SAMN04489757_104191</name>
</gene>
<dbReference type="GO" id="GO:0045892">
    <property type="term" value="P:negative regulation of DNA-templated transcription"/>
    <property type="evidence" value="ECO:0007669"/>
    <property type="project" value="InterPro"/>
</dbReference>
<keyword evidence="4" id="KW-0804">Transcription</keyword>
<keyword evidence="6" id="KW-1185">Reference proteome</keyword>
<keyword evidence="3" id="KW-0238">DNA-binding</keyword>
<accession>A0A1I5D1Q3</accession>
<dbReference type="OrthoDB" id="9795583at2"/>
<dbReference type="Gene3D" id="1.10.10.10">
    <property type="entry name" value="Winged helix-like DNA-binding domain superfamily/Winged helix DNA-binding domain"/>
    <property type="match status" value="1"/>
</dbReference>
<name>A0A1I5D1Q3_9FIRM</name>
<comment type="similarity">
    <text evidence="1">Belongs to the BlaI transcriptional regulatory family.</text>
</comment>